<name>A0ABD5ZJA9_9EURY</name>
<gene>
    <name evidence="2" type="ORF">ACFQJC_16510</name>
</gene>
<reference evidence="2 3" key="1">
    <citation type="journal article" date="2019" name="Int. J. Syst. Evol. Microbiol.">
        <title>The Global Catalogue of Microorganisms (GCM) 10K type strain sequencing project: providing services to taxonomists for standard genome sequencing and annotation.</title>
        <authorList>
            <consortium name="The Broad Institute Genomics Platform"/>
            <consortium name="The Broad Institute Genome Sequencing Center for Infectious Disease"/>
            <person name="Wu L."/>
            <person name="Ma J."/>
        </authorList>
    </citation>
    <scope>NUCLEOTIDE SEQUENCE [LARGE SCALE GENOMIC DNA]</scope>
    <source>
        <strain evidence="2 3">DSM 29988</strain>
    </source>
</reference>
<organism evidence="2 3">
    <name type="scientific">Haloferax namakaokahaiae</name>
    <dbReference type="NCBI Taxonomy" id="1748331"/>
    <lineage>
        <taxon>Archaea</taxon>
        <taxon>Methanobacteriati</taxon>
        <taxon>Methanobacteriota</taxon>
        <taxon>Stenosarchaea group</taxon>
        <taxon>Halobacteria</taxon>
        <taxon>Halobacteriales</taxon>
        <taxon>Haloferacaceae</taxon>
        <taxon>Haloferax</taxon>
    </lineage>
</organism>
<evidence type="ECO:0000256" key="1">
    <source>
        <dbReference type="SAM" id="MobiDB-lite"/>
    </source>
</evidence>
<proteinExistence type="predicted"/>
<comment type="caution">
    <text evidence="2">The sequence shown here is derived from an EMBL/GenBank/DDBJ whole genome shotgun (WGS) entry which is preliminary data.</text>
</comment>
<keyword evidence="3" id="KW-1185">Reference proteome</keyword>
<feature type="compositionally biased region" description="Basic and acidic residues" evidence="1">
    <location>
        <begin position="1"/>
        <end position="14"/>
    </location>
</feature>
<protein>
    <submittedName>
        <fullName evidence="2">Transcriptional regulator</fullName>
    </submittedName>
</protein>
<evidence type="ECO:0000313" key="2">
    <source>
        <dbReference type="EMBL" id="MFC7205122.1"/>
    </source>
</evidence>
<accession>A0ABD5ZJA9</accession>
<dbReference type="AlphaFoldDB" id="A0ABD5ZJA9"/>
<sequence>MGDDHRGNSRDEGGRWSPQFEDGDFLDAVTSLPVASTQRVADEVGCSYDLAYRRLKELEKDERVESEKVGGAFVWLIVE</sequence>
<dbReference type="EMBL" id="JBHTAA010000005">
    <property type="protein sequence ID" value="MFC7205122.1"/>
    <property type="molecule type" value="Genomic_DNA"/>
</dbReference>
<dbReference type="Proteomes" id="UP001596481">
    <property type="component" value="Unassembled WGS sequence"/>
</dbReference>
<feature type="region of interest" description="Disordered" evidence="1">
    <location>
        <begin position="1"/>
        <end position="21"/>
    </location>
</feature>
<dbReference type="RefSeq" id="WP_390225410.1">
    <property type="nucleotide sequence ID" value="NZ_JBHTAA010000005.1"/>
</dbReference>
<evidence type="ECO:0000313" key="3">
    <source>
        <dbReference type="Proteomes" id="UP001596481"/>
    </source>
</evidence>